<dbReference type="InterPro" id="IPR002197">
    <property type="entry name" value="HTH_Fis"/>
</dbReference>
<dbReference type="InterPro" id="IPR009057">
    <property type="entry name" value="Homeodomain-like_sf"/>
</dbReference>
<keyword evidence="6" id="KW-0597">Phosphoprotein</keyword>
<dbReference type="CDD" id="cd00009">
    <property type="entry name" value="AAA"/>
    <property type="match status" value="1"/>
</dbReference>
<dbReference type="PRINTS" id="PR01590">
    <property type="entry name" value="HTHFIS"/>
</dbReference>
<organism evidence="9 10">
    <name type="scientific">Bowmanella denitrificans</name>
    <dbReference type="NCBI Taxonomy" id="366582"/>
    <lineage>
        <taxon>Bacteria</taxon>
        <taxon>Pseudomonadati</taxon>
        <taxon>Pseudomonadota</taxon>
        <taxon>Gammaproteobacteria</taxon>
        <taxon>Alteromonadales</taxon>
        <taxon>Alteromonadaceae</taxon>
        <taxon>Bowmanella</taxon>
    </lineage>
</organism>
<dbReference type="PROSITE" id="PS00688">
    <property type="entry name" value="SIGMA54_INTERACT_3"/>
    <property type="match status" value="1"/>
</dbReference>
<evidence type="ECO:0000259" key="7">
    <source>
        <dbReference type="PROSITE" id="PS50045"/>
    </source>
</evidence>
<keyword evidence="2" id="KW-0067">ATP-binding</keyword>
<feature type="modified residue" description="4-aspartylphosphate" evidence="6">
    <location>
        <position position="54"/>
    </location>
</feature>
<accession>A0ABP3GQZ1</accession>
<dbReference type="Proteomes" id="UP001501757">
    <property type="component" value="Unassembled WGS sequence"/>
</dbReference>
<dbReference type="InterPro" id="IPR025944">
    <property type="entry name" value="Sigma_54_int_dom_CS"/>
</dbReference>
<keyword evidence="10" id="KW-1185">Reference proteome</keyword>
<keyword evidence="5" id="KW-0804">Transcription</keyword>
<dbReference type="SUPFAM" id="SSF52540">
    <property type="entry name" value="P-loop containing nucleoside triphosphate hydrolases"/>
    <property type="match status" value="1"/>
</dbReference>
<keyword evidence="1" id="KW-0547">Nucleotide-binding</keyword>
<dbReference type="InterPro" id="IPR027417">
    <property type="entry name" value="P-loop_NTPase"/>
</dbReference>
<dbReference type="SMART" id="SM00448">
    <property type="entry name" value="REC"/>
    <property type="match status" value="1"/>
</dbReference>
<gene>
    <name evidence="9" type="ORF">GCM10009092_12360</name>
</gene>
<evidence type="ECO:0000256" key="4">
    <source>
        <dbReference type="ARBA" id="ARBA00023125"/>
    </source>
</evidence>
<dbReference type="SUPFAM" id="SSF52172">
    <property type="entry name" value="CheY-like"/>
    <property type="match status" value="1"/>
</dbReference>
<proteinExistence type="predicted"/>
<reference evidence="10" key="1">
    <citation type="journal article" date="2019" name="Int. J. Syst. Evol. Microbiol.">
        <title>The Global Catalogue of Microorganisms (GCM) 10K type strain sequencing project: providing services to taxonomists for standard genome sequencing and annotation.</title>
        <authorList>
            <consortium name="The Broad Institute Genomics Platform"/>
            <consortium name="The Broad Institute Genome Sequencing Center for Infectious Disease"/>
            <person name="Wu L."/>
            <person name="Ma J."/>
        </authorList>
    </citation>
    <scope>NUCLEOTIDE SEQUENCE [LARGE SCALE GENOMIC DNA]</scope>
    <source>
        <strain evidence="10">JCM 13378</strain>
    </source>
</reference>
<keyword evidence="3" id="KW-0805">Transcription regulation</keyword>
<dbReference type="InterPro" id="IPR002078">
    <property type="entry name" value="Sigma_54_int"/>
</dbReference>
<comment type="caution">
    <text evidence="9">The sequence shown here is derived from an EMBL/GenBank/DDBJ whole genome shotgun (WGS) entry which is preliminary data.</text>
</comment>
<evidence type="ECO:0000259" key="8">
    <source>
        <dbReference type="PROSITE" id="PS50110"/>
    </source>
</evidence>
<dbReference type="InterPro" id="IPR058031">
    <property type="entry name" value="AAA_lid_NorR"/>
</dbReference>
<dbReference type="InterPro" id="IPR003593">
    <property type="entry name" value="AAA+_ATPase"/>
</dbReference>
<dbReference type="PROSITE" id="PS50110">
    <property type="entry name" value="RESPONSE_REGULATORY"/>
    <property type="match status" value="1"/>
</dbReference>
<dbReference type="Gene3D" id="1.10.8.60">
    <property type="match status" value="1"/>
</dbReference>
<dbReference type="PROSITE" id="PS00676">
    <property type="entry name" value="SIGMA54_INTERACT_2"/>
    <property type="match status" value="1"/>
</dbReference>
<dbReference type="RefSeq" id="WP_343843008.1">
    <property type="nucleotide sequence ID" value="NZ_BAAAEI010000006.1"/>
</dbReference>
<dbReference type="InterPro" id="IPR001789">
    <property type="entry name" value="Sig_transdc_resp-reg_receiver"/>
</dbReference>
<feature type="domain" description="Response regulatory" evidence="8">
    <location>
        <begin position="5"/>
        <end position="124"/>
    </location>
</feature>
<dbReference type="PANTHER" id="PTHR32071">
    <property type="entry name" value="TRANSCRIPTIONAL REGULATORY PROTEIN"/>
    <property type="match status" value="1"/>
</dbReference>
<dbReference type="SMART" id="SM00382">
    <property type="entry name" value="AAA"/>
    <property type="match status" value="1"/>
</dbReference>
<evidence type="ECO:0000313" key="9">
    <source>
        <dbReference type="EMBL" id="GAA0349493.1"/>
    </source>
</evidence>
<name>A0ABP3GQZ1_9ALTE</name>
<dbReference type="Pfam" id="PF25601">
    <property type="entry name" value="AAA_lid_14"/>
    <property type="match status" value="1"/>
</dbReference>
<feature type="domain" description="Sigma-54 factor interaction" evidence="7">
    <location>
        <begin position="156"/>
        <end position="377"/>
    </location>
</feature>
<dbReference type="Pfam" id="PF02954">
    <property type="entry name" value="HTH_8"/>
    <property type="match status" value="1"/>
</dbReference>
<dbReference type="Pfam" id="PF00158">
    <property type="entry name" value="Sigma54_activat"/>
    <property type="match status" value="1"/>
</dbReference>
<dbReference type="EMBL" id="BAAAEI010000006">
    <property type="protein sequence ID" value="GAA0349493.1"/>
    <property type="molecule type" value="Genomic_DNA"/>
</dbReference>
<evidence type="ECO:0000256" key="1">
    <source>
        <dbReference type="ARBA" id="ARBA00022741"/>
    </source>
</evidence>
<dbReference type="InterPro" id="IPR011006">
    <property type="entry name" value="CheY-like_superfamily"/>
</dbReference>
<evidence type="ECO:0000256" key="5">
    <source>
        <dbReference type="ARBA" id="ARBA00023163"/>
    </source>
</evidence>
<evidence type="ECO:0000256" key="3">
    <source>
        <dbReference type="ARBA" id="ARBA00023015"/>
    </source>
</evidence>
<keyword evidence="4" id="KW-0238">DNA-binding</keyword>
<dbReference type="PROSITE" id="PS50045">
    <property type="entry name" value="SIGMA54_INTERACT_4"/>
    <property type="match status" value="1"/>
</dbReference>
<dbReference type="InterPro" id="IPR025943">
    <property type="entry name" value="Sigma_54_int_dom_ATP-bd_2"/>
</dbReference>
<protein>
    <submittedName>
        <fullName evidence="9">Sigma-54 dependent transcriptional regulator</fullName>
    </submittedName>
</protein>
<evidence type="ECO:0000256" key="6">
    <source>
        <dbReference type="PROSITE-ProRule" id="PRU00169"/>
    </source>
</evidence>
<evidence type="ECO:0000256" key="2">
    <source>
        <dbReference type="ARBA" id="ARBA00022840"/>
    </source>
</evidence>
<dbReference type="Pfam" id="PF00072">
    <property type="entry name" value="Response_reg"/>
    <property type="match status" value="1"/>
</dbReference>
<dbReference type="Gene3D" id="1.10.10.60">
    <property type="entry name" value="Homeodomain-like"/>
    <property type="match status" value="1"/>
</dbReference>
<dbReference type="PANTHER" id="PTHR32071:SF86">
    <property type="entry name" value="TWO COMPONENT SIGNAL TRANSDUCTION SYSTEM SIGMA54-DEPENDENT RESPONSE REGULATOR FIS FAMILY"/>
    <property type="match status" value="1"/>
</dbReference>
<sequence>MTTAKILIIDDNPDIAQALKVLFTINGMATEQALTPELGLQKLADGEVDLVIQDMNFSADTTSGQEGIALFHRIRDMHPDLPIILITAWTALETAIELVKAGAADYLGKPWDDDKLMVTVRNLLKLGALQRAQNEQRGHVQAKKRQLESEFNLCGLKYQSQSMYDLLRITTQIAHAEVSVLITGPNGAGKEKIAEIVQANSSCSQGPFIKVNVGALPKDLVEAELFGAEAGAYTGISKRRTGRFELADGGTLFLDEIGNLSLDGQAKLLRVLETGEFERIGGSDTIRVKVRIISATNTDLKAAIAAGSFREDLYYRLNVIELALPPLNQRRADILPLARHFLGDKLQLATCAEQILSQYDWPGNIRQLKNVMQRASLLCQDNLVKVADLGLPVEVVKAAVTSGDCETQQPEPSAEDISQAIEEAGGVIADAARSLGISRSALYRRMKKFELDN</sequence>
<dbReference type="Gene3D" id="3.40.50.2300">
    <property type="match status" value="1"/>
</dbReference>
<dbReference type="SUPFAM" id="SSF46689">
    <property type="entry name" value="Homeodomain-like"/>
    <property type="match status" value="1"/>
</dbReference>
<dbReference type="Gene3D" id="3.40.50.300">
    <property type="entry name" value="P-loop containing nucleotide triphosphate hydrolases"/>
    <property type="match status" value="1"/>
</dbReference>
<evidence type="ECO:0000313" key="10">
    <source>
        <dbReference type="Proteomes" id="UP001501757"/>
    </source>
</evidence>